<dbReference type="RefSeq" id="WP_012863507.1">
    <property type="nucleotide sequence ID" value="NC_013517.1"/>
</dbReference>
<dbReference type="eggNOG" id="COG4625">
    <property type="taxonomic scope" value="Bacteria"/>
</dbReference>
<protein>
    <submittedName>
        <fullName evidence="3">Outer membrane autotransporter barrel domain protein</fullName>
    </submittedName>
</protein>
<dbReference type="Pfam" id="PF03797">
    <property type="entry name" value="Autotransporter"/>
    <property type="match status" value="1"/>
</dbReference>
<evidence type="ECO:0000313" key="3">
    <source>
        <dbReference type="EMBL" id="ACZ10932.1"/>
    </source>
</evidence>
<dbReference type="PROSITE" id="PS51208">
    <property type="entry name" value="AUTOTRANSPORTER"/>
    <property type="match status" value="1"/>
</dbReference>
<dbReference type="Gene3D" id="2.40.128.130">
    <property type="entry name" value="Autotransporter beta-domain"/>
    <property type="match status" value="1"/>
</dbReference>
<keyword evidence="1" id="KW-0732">Signal</keyword>
<dbReference type="InterPro" id="IPR012332">
    <property type="entry name" value="Autotransporter_pectin_lyase_C"/>
</dbReference>
<dbReference type="InterPro" id="IPR005546">
    <property type="entry name" value="Autotransporte_beta"/>
</dbReference>
<dbReference type="SMART" id="SM00869">
    <property type="entry name" value="Autotransporter"/>
    <property type="match status" value="1"/>
</dbReference>
<evidence type="ECO:0000256" key="1">
    <source>
        <dbReference type="SAM" id="SignalP"/>
    </source>
</evidence>
<dbReference type="InterPro" id="IPR058034">
    <property type="entry name" value="BigA_beta"/>
</dbReference>
<dbReference type="STRING" id="526218.Sterm_4100"/>
<feature type="chain" id="PRO_5003020752" evidence="1">
    <location>
        <begin position="24"/>
        <end position="2225"/>
    </location>
</feature>
<reference evidence="4" key="1">
    <citation type="submission" date="2009-09" db="EMBL/GenBank/DDBJ databases">
        <title>The complete chromosome of Sebaldella termitidis ATCC 33386.</title>
        <authorList>
            <consortium name="US DOE Joint Genome Institute (JGI-PGF)"/>
            <person name="Lucas S."/>
            <person name="Copeland A."/>
            <person name="Lapidus A."/>
            <person name="Glavina del Rio T."/>
            <person name="Dalin E."/>
            <person name="Tice H."/>
            <person name="Bruce D."/>
            <person name="Goodwin L."/>
            <person name="Pitluck S."/>
            <person name="Kyrpides N."/>
            <person name="Mavromatis K."/>
            <person name="Ivanova N."/>
            <person name="Mikhailova N."/>
            <person name="Sims D."/>
            <person name="Meincke L."/>
            <person name="Brettin T."/>
            <person name="Detter J.C."/>
            <person name="Han C."/>
            <person name="Larimer F."/>
            <person name="Land M."/>
            <person name="Hauser L."/>
            <person name="Markowitz V."/>
            <person name="Cheng J.F."/>
            <person name="Hugenholtz P."/>
            <person name="Woyke T."/>
            <person name="Wu D."/>
            <person name="Eisen J.A."/>
        </authorList>
    </citation>
    <scope>NUCLEOTIDE SEQUENCE [LARGE SCALE GENOMIC DNA]</scope>
    <source>
        <strain evidence="4">ATCC 33386 / NCTC 11300</strain>
    </source>
</reference>
<reference evidence="3 4" key="2">
    <citation type="journal article" date="2010" name="Stand. Genomic Sci.">
        <title>Complete genome sequence of Sebaldella termitidis type strain (NCTC 11300).</title>
        <authorList>
            <person name="Harmon-Smith M."/>
            <person name="Celia L."/>
            <person name="Chertkov O."/>
            <person name="Lapidus A."/>
            <person name="Copeland A."/>
            <person name="Glavina Del Rio T."/>
            <person name="Nolan M."/>
            <person name="Lucas S."/>
            <person name="Tice H."/>
            <person name="Cheng J.F."/>
            <person name="Han C."/>
            <person name="Detter J.C."/>
            <person name="Bruce D."/>
            <person name="Goodwin L."/>
            <person name="Pitluck S."/>
            <person name="Pati A."/>
            <person name="Liolios K."/>
            <person name="Ivanova N."/>
            <person name="Mavromatis K."/>
            <person name="Mikhailova N."/>
            <person name="Chen A."/>
            <person name="Palaniappan K."/>
            <person name="Land M."/>
            <person name="Hauser L."/>
            <person name="Chang Y.J."/>
            <person name="Jeffries C.D."/>
            <person name="Brettin T."/>
            <person name="Goker M."/>
            <person name="Beck B."/>
            <person name="Bristow J."/>
            <person name="Eisen J.A."/>
            <person name="Markowitz V."/>
            <person name="Hugenholtz P."/>
            <person name="Kyrpides N.C."/>
            <person name="Klenk H.P."/>
            <person name="Chen F."/>
        </authorList>
    </citation>
    <scope>NUCLEOTIDE SEQUENCE [LARGE SCALE GENOMIC DNA]</scope>
    <source>
        <strain evidence="4">ATCC 33386 / NCTC 11300</strain>
    </source>
</reference>
<dbReference type="Gene3D" id="2.160.20.20">
    <property type="match status" value="1"/>
</dbReference>
<evidence type="ECO:0000313" key="4">
    <source>
        <dbReference type="Proteomes" id="UP000000845"/>
    </source>
</evidence>
<name>D1AGI0_SEBTE</name>
<proteinExistence type="predicted"/>
<keyword evidence="4" id="KW-1185">Reference proteome</keyword>
<dbReference type="InterPro" id="IPR036709">
    <property type="entry name" value="Autotransporte_beta_dom_sf"/>
</dbReference>
<dbReference type="EMBL" id="CP001739">
    <property type="protein sequence ID" value="ACZ10932.1"/>
    <property type="molecule type" value="Genomic_DNA"/>
</dbReference>
<evidence type="ECO:0000259" key="2">
    <source>
        <dbReference type="PROSITE" id="PS51208"/>
    </source>
</evidence>
<feature type="signal peptide" evidence="1">
    <location>
        <begin position="1"/>
        <end position="23"/>
    </location>
</feature>
<accession>D1AGI0</accession>
<feature type="domain" description="Autotransporter" evidence="2">
    <location>
        <begin position="1940"/>
        <end position="2225"/>
    </location>
</feature>
<gene>
    <name evidence="3" type="ordered locus">Sterm_4100</name>
</gene>
<dbReference type="SUPFAM" id="SSF103515">
    <property type="entry name" value="Autotransporter"/>
    <property type="match status" value="1"/>
</dbReference>
<dbReference type="KEGG" id="str:Sterm_4100"/>
<dbReference type="Proteomes" id="UP000000845">
    <property type="component" value="Chromosome"/>
</dbReference>
<dbReference type="HOGENOM" id="CLU_229799_0_0_0"/>
<sequence length="2225" mass="235407">MKTSKKMLALLALNTLAAVSGKAAETKTDRLYKNITKNIQTGKSNSANYKLIESILKEKNKELKDLYLQSDYIIKPEYLEWQVFTSGVYSYKDRGGEKDTVTNKINSEVKSVNLGMVIPVTGMTKSPLSLNITSVDEPDIKVTTQSVTAPQVTGQTVNFSGIEIPSAPNLILVADVNANELSIESIGSNASNVAYYTSGGMIFENLNVNTNNTSLTLDTSTRNIDISGEMSYVNGLYSGVSQSSYTHTGYTDNFAVHNIGLSGNFEIKGNWDMTVNDTGSLWRPVGFINYRPYSITGDSKTTFSGDLNLGITSDYDTSDTPLVGMSLNLSSPVSDNHKAVLENTGTITLKDNPTVETIIGMQLDKSSAAYIRNGELINSGHIIVESSTEDPSYPGTYWGGDIGTAGMLVSALPSSSSVLVKPGNITLKGAGANALEIAGDSYNTNVKIDGTGGQLVIEGVRNTALFLGGDLSSSGTSSLENVSNLNIFLNGDTTFALIYGQSSSSNVYLPVILNDSIINTMEFGENSNQSAIIYNSGVGSTDLILESSLANALGQINSGTLNAIAITNSGTLKNYMPINIGSGAIAMKGIVSSNSSTENYADIVNYSTDGIYKRYTYTSDDEGNPITEIEEIPVGGIGLAAPYYDTYYNSYISNRGNIEMGGNYSTAVYNFDDNFVSESDHITANGNMATAIYAGSNSLNQISNTNIKADKLMVKGENGTVLNSNSAHINIGSFTSGQAMELTADGNNTFAFYFKEYVDMWGNAIPYLGKVTLTSNVNANLKNGAVGFYYKGDGTANTADFYSFLDTVVDTSGNNLTVNVDSDSYKIAIDNAKVNLSGLLNSANTSGINFTGTDRSKIYRSKVIIDIDSNLDKNNSVGDKSYSNMEIGNSGIDISSGITVSGTEEGLGGIVQSFAHDDVKIESNNFGTINLSGDKSAGIYNKMGVSKNEGIINISGNSGTGIYAVTGQAENSGEIFIGNKGIGMYAETLLSPAENPTSSSSVSISNSGKITALSGEKAIGIFVNQNALTGTTGTASLDLTGGNINVSASESGVGVYSNEAEISGTNSAITVGENGTGVYLKNAAANLYNLELNLYGDNSVGVYTDGTASFNGSGTVNVDGKGITVFNIAGSGGINQNFTVNSTAGSQYTVQNIKDTVFYYNSAADMGEGGNFLTGTNSAVLLDTDSSLSSSADNMTGIALKGSYAGGLPVTINGETQYYDVVNKGQISFKNNSVGIYTAGGAGIKNDGSISMGDYSAALYGNGAGTRILNNGTLEIGKYSVGIYNNDGSEIINDGNIISSSDGVTALYIDGSSNTAGANSKTIKLTGEKSVGVYISENGSKTFENTGTIETGDSNSATPNIGIYNNNNNAVITNSGNITAGKGGVGIYNSGGYINYISGIMNTGESGVGIYSDSGTMNIKNGIINVNGKNTVGLYGINGSAIDNNSEINVDSESYGIVLEGTSSLINRNSSTVGDMGVFLYSDGNTSVTNEAGAAVTMNGSESIGFYMENGGTVTNNADITANSGTANIGIYNESGSLYNTGNIKIGDSVITDPENPFSNKYAVGVYGENLANMVNTGNIEIGESSVGFYSTGNINEAVNTGNISSSSSSAIGIYIEQGAVRNSGNITLLGNNSIGIASPRNGQVTNAGIITMNGDNSIGIYANANSTVINESTGKIYINGNNSTGVQLSDGSTLENYGTIIVSSGTIDSTQVIEGKASYTAPSIINAGVIKVDEKFELDGYNLIIKPDPSSFRKPTMDEVTANSYELSDANAGFLLSNRVSIVAPSFDFGNNAAQIDPLFTQGTNARVYKFENVFDPSTPGGGTNTGEVSVKSNSLTFDAVPVTNDKGKIDIWMEKINYDNFTVGAWYDGFAKEIEGKYLNAEGDTLKVYDKLDLITDETVLRNSLEQLAGGMYSNINQREQDIYGILDNALYTLQNSDNNTKENVKINIIGGKGTTKEKTSGVNSYDYDITGVLALREVERTYKHKFGYSLGYTRTDFQIDGTDNEDQADTVQLGLHNKYSSDGWNLKNDLLGRLSFHSADRNLTWYDNTVSSFNSDYQVYGVTLLNEAEKEISVNRNIKLKPYIGLELGYMTHGSFDENGSGEKLSVDSNDGYSVKPNLGIRVEGSREFGAASEWKLKGNLGIGYGYELGEMNNQERAKVNLLENNYHNLAKPSDDKGEMKVQGSVGIDLMERYGLYITGEYGIGDKEKEEYNIGIGFKMTF</sequence>
<dbReference type="Pfam" id="PF25783">
    <property type="entry name" value="BigA_beta"/>
    <property type="match status" value="1"/>
</dbReference>
<organism evidence="3 4">
    <name type="scientific">Sebaldella termitidis (strain ATCC 33386 / NCTC 11300)</name>
    <dbReference type="NCBI Taxonomy" id="526218"/>
    <lineage>
        <taxon>Bacteria</taxon>
        <taxon>Fusobacteriati</taxon>
        <taxon>Fusobacteriota</taxon>
        <taxon>Fusobacteriia</taxon>
        <taxon>Fusobacteriales</taxon>
        <taxon>Leptotrichiaceae</taxon>
        <taxon>Sebaldella</taxon>
    </lineage>
</organism>